<dbReference type="PANTHER" id="PTHR32019">
    <property type="entry name" value="R3H DOMAIN-CONTAINING PROTEIN 4"/>
    <property type="match status" value="1"/>
</dbReference>
<organism evidence="3 4">
    <name type="scientific">Zophobas morio</name>
    <dbReference type="NCBI Taxonomy" id="2755281"/>
    <lineage>
        <taxon>Eukaryota</taxon>
        <taxon>Metazoa</taxon>
        <taxon>Ecdysozoa</taxon>
        <taxon>Arthropoda</taxon>
        <taxon>Hexapoda</taxon>
        <taxon>Insecta</taxon>
        <taxon>Pterygota</taxon>
        <taxon>Neoptera</taxon>
        <taxon>Endopterygota</taxon>
        <taxon>Coleoptera</taxon>
        <taxon>Polyphaga</taxon>
        <taxon>Cucujiformia</taxon>
        <taxon>Tenebrionidae</taxon>
        <taxon>Zophobas</taxon>
    </lineage>
</organism>
<keyword evidence="4" id="KW-1185">Reference proteome</keyword>
<gene>
    <name evidence="3" type="ORF">Zmor_003101</name>
</gene>
<dbReference type="Gene3D" id="3.30.1370.50">
    <property type="entry name" value="R3H-like domain"/>
    <property type="match status" value="1"/>
</dbReference>
<evidence type="ECO:0000256" key="1">
    <source>
        <dbReference type="SAM" id="MobiDB-lite"/>
    </source>
</evidence>
<comment type="caution">
    <text evidence="3">The sequence shown here is derived from an EMBL/GenBank/DDBJ whole genome shotgun (WGS) entry which is preliminary data.</text>
</comment>
<dbReference type="Pfam" id="PF13902">
    <property type="entry name" value="R3H-assoc"/>
    <property type="match status" value="1"/>
</dbReference>
<dbReference type="SUPFAM" id="SSF82708">
    <property type="entry name" value="R3H domain"/>
    <property type="match status" value="1"/>
</dbReference>
<feature type="domain" description="R3H" evidence="2">
    <location>
        <begin position="167"/>
        <end position="233"/>
    </location>
</feature>
<evidence type="ECO:0000313" key="3">
    <source>
        <dbReference type="EMBL" id="KAJ3639761.1"/>
    </source>
</evidence>
<dbReference type="InterPro" id="IPR001374">
    <property type="entry name" value="R3H_dom"/>
</dbReference>
<dbReference type="InterPro" id="IPR039629">
    <property type="entry name" value="R3HDM4"/>
</dbReference>
<dbReference type="CDD" id="cd02642">
    <property type="entry name" value="R3H_encore_like"/>
    <property type="match status" value="1"/>
</dbReference>
<dbReference type="AlphaFoldDB" id="A0AA38HM35"/>
<dbReference type="InterPro" id="IPR025952">
    <property type="entry name" value="R3H-assoc_dom"/>
</dbReference>
<dbReference type="PROSITE" id="PS51061">
    <property type="entry name" value="R3H"/>
    <property type="match status" value="1"/>
</dbReference>
<accession>A0AA38HM35</accession>
<protein>
    <recommendedName>
        <fullName evidence="2">R3H domain-containing protein</fullName>
    </recommendedName>
</protein>
<evidence type="ECO:0000259" key="2">
    <source>
        <dbReference type="PROSITE" id="PS51061"/>
    </source>
</evidence>
<sequence length="252" mass="29026">MTVTKGKRNYSFPVNSGNNSDAESLHLASASTSDAESLHNEPLRRRRPFLPQHVNVKTEEQVNLKRNSGKKKLRRYQNRCLLQTLAEEEENDALVVIMEPYDSPFSKLLQDEDALQFWNAFIDKSEEEQAQVIADFSDKKQKDIVQKDKPFARISSKIKRTIKIKKNLSLEQVKESEDDLIAFFKVTPSQVYVKCPPTYFERLLLHAIAQYHGLQSLGMMEGGNKRVEVYNTVEGWIPAECFLTDFVAQLRK</sequence>
<name>A0AA38HM35_9CUCU</name>
<feature type="region of interest" description="Disordered" evidence="1">
    <location>
        <begin position="1"/>
        <end position="52"/>
    </location>
</feature>
<evidence type="ECO:0000313" key="4">
    <source>
        <dbReference type="Proteomes" id="UP001168821"/>
    </source>
</evidence>
<dbReference type="EMBL" id="JALNTZ010000010">
    <property type="protein sequence ID" value="KAJ3639761.1"/>
    <property type="molecule type" value="Genomic_DNA"/>
</dbReference>
<feature type="compositionally biased region" description="Polar residues" evidence="1">
    <location>
        <begin position="12"/>
        <end position="22"/>
    </location>
</feature>
<dbReference type="Proteomes" id="UP001168821">
    <property type="component" value="Unassembled WGS sequence"/>
</dbReference>
<reference evidence="3" key="1">
    <citation type="journal article" date="2023" name="G3 (Bethesda)">
        <title>Whole genome assemblies of Zophobas morio and Tenebrio molitor.</title>
        <authorList>
            <person name="Kaur S."/>
            <person name="Stinson S.A."/>
            <person name="diCenzo G.C."/>
        </authorList>
    </citation>
    <scope>NUCLEOTIDE SEQUENCE</scope>
    <source>
        <strain evidence="3">QUZm001</strain>
    </source>
</reference>
<dbReference type="PANTHER" id="PTHR32019:SF2">
    <property type="entry name" value="R3H DOMAIN-CONTAINING PROTEIN 4"/>
    <property type="match status" value="1"/>
</dbReference>
<dbReference type="GO" id="GO:0003676">
    <property type="term" value="F:nucleic acid binding"/>
    <property type="evidence" value="ECO:0007669"/>
    <property type="project" value="UniProtKB-UniRule"/>
</dbReference>
<proteinExistence type="predicted"/>
<dbReference type="InterPro" id="IPR036867">
    <property type="entry name" value="R3H_dom_sf"/>
</dbReference>